<dbReference type="Gramene" id="FCD_00013219-RA">
    <property type="protein sequence ID" value="FCD_00013219-RA:cds"/>
    <property type="gene ID" value="FCD_00013219"/>
</dbReference>
<dbReference type="AlphaFoldDB" id="A0AA88D3X6"/>
<sequence length="68" mass="7373">MMGDLDPNSVCNGDASYGCKWGGSNGYPSRPTPPHPAWGRLLGNCGHVSCIEREEDETNEENKHLPST</sequence>
<organism evidence="1 2">
    <name type="scientific">Ficus carica</name>
    <name type="common">Common fig</name>
    <dbReference type="NCBI Taxonomy" id="3494"/>
    <lineage>
        <taxon>Eukaryota</taxon>
        <taxon>Viridiplantae</taxon>
        <taxon>Streptophyta</taxon>
        <taxon>Embryophyta</taxon>
        <taxon>Tracheophyta</taxon>
        <taxon>Spermatophyta</taxon>
        <taxon>Magnoliopsida</taxon>
        <taxon>eudicotyledons</taxon>
        <taxon>Gunneridae</taxon>
        <taxon>Pentapetalae</taxon>
        <taxon>rosids</taxon>
        <taxon>fabids</taxon>
        <taxon>Rosales</taxon>
        <taxon>Moraceae</taxon>
        <taxon>Ficeae</taxon>
        <taxon>Ficus</taxon>
    </lineage>
</organism>
<proteinExistence type="predicted"/>
<dbReference type="Proteomes" id="UP001187192">
    <property type="component" value="Unassembled WGS sequence"/>
</dbReference>
<comment type="caution">
    <text evidence="1">The sequence shown here is derived from an EMBL/GenBank/DDBJ whole genome shotgun (WGS) entry which is preliminary data.</text>
</comment>
<protein>
    <submittedName>
        <fullName evidence="1">Uncharacterized protein</fullName>
    </submittedName>
</protein>
<gene>
    <name evidence="1" type="ORF">TIFTF001_009810</name>
</gene>
<dbReference type="EMBL" id="BTGU01000011">
    <property type="protein sequence ID" value="GMN40572.1"/>
    <property type="molecule type" value="Genomic_DNA"/>
</dbReference>
<keyword evidence="2" id="KW-1185">Reference proteome</keyword>
<name>A0AA88D3X6_FICCA</name>
<reference evidence="1" key="1">
    <citation type="submission" date="2023-07" db="EMBL/GenBank/DDBJ databases">
        <title>draft genome sequence of fig (Ficus carica).</title>
        <authorList>
            <person name="Takahashi T."/>
            <person name="Nishimura K."/>
        </authorList>
    </citation>
    <scope>NUCLEOTIDE SEQUENCE</scope>
</reference>
<evidence type="ECO:0000313" key="2">
    <source>
        <dbReference type="Proteomes" id="UP001187192"/>
    </source>
</evidence>
<evidence type="ECO:0000313" key="1">
    <source>
        <dbReference type="EMBL" id="GMN40572.1"/>
    </source>
</evidence>
<accession>A0AA88D3X6</accession>